<dbReference type="CDD" id="cd00448">
    <property type="entry name" value="YjgF_YER057c_UK114_family"/>
    <property type="match status" value="1"/>
</dbReference>
<evidence type="ECO:0000313" key="3">
    <source>
        <dbReference type="Proteomes" id="UP000035065"/>
    </source>
</evidence>
<dbReference type="OrthoDB" id="9803101at2"/>
<accession>F1YLH6</accession>
<dbReference type="eggNOG" id="COG0251">
    <property type="taxonomic scope" value="Bacteria"/>
</dbReference>
<proteinExistence type="inferred from homology"/>
<dbReference type="Gene3D" id="3.30.1330.40">
    <property type="entry name" value="RutC-like"/>
    <property type="match status" value="1"/>
</dbReference>
<dbReference type="GO" id="GO:0005829">
    <property type="term" value="C:cytosol"/>
    <property type="evidence" value="ECO:0007669"/>
    <property type="project" value="TreeGrafter"/>
</dbReference>
<name>F1YLH6_9ACTN</name>
<comment type="similarity">
    <text evidence="1">Belongs to the RutC family.</text>
</comment>
<dbReference type="InterPro" id="IPR035959">
    <property type="entry name" value="RutC-like_sf"/>
</dbReference>
<dbReference type="Pfam" id="PF01042">
    <property type="entry name" value="Ribonuc_L-PSP"/>
    <property type="match status" value="1"/>
</dbReference>
<keyword evidence="3" id="KW-1185">Reference proteome</keyword>
<organism evidence="2 3">
    <name type="scientific">Gordonia neofelifaecis NRRL B-59395</name>
    <dbReference type="NCBI Taxonomy" id="644548"/>
    <lineage>
        <taxon>Bacteria</taxon>
        <taxon>Bacillati</taxon>
        <taxon>Actinomycetota</taxon>
        <taxon>Actinomycetes</taxon>
        <taxon>Mycobacteriales</taxon>
        <taxon>Gordoniaceae</taxon>
        <taxon>Gordonia</taxon>
    </lineage>
</organism>
<dbReference type="PANTHER" id="PTHR11803">
    <property type="entry name" value="2-IMINOBUTANOATE/2-IMINOPROPANOATE DEAMINASE RIDA"/>
    <property type="match status" value="1"/>
</dbReference>
<dbReference type="RefSeq" id="WP_009679968.1">
    <property type="nucleotide sequence ID" value="NZ_AEUD01000012.1"/>
</dbReference>
<evidence type="ECO:0000256" key="1">
    <source>
        <dbReference type="ARBA" id="ARBA00010552"/>
    </source>
</evidence>
<reference evidence="2 3" key="1">
    <citation type="journal article" date="2011" name="J. Bacteriol.">
        <title>Draft Genome Sequence of Gordonia neofelifaecis NRRL B-59395, a Cholesterol-Degrading Actinomycete.</title>
        <authorList>
            <person name="Ge F."/>
            <person name="Li W."/>
            <person name="Chen G."/>
            <person name="Liu Y."/>
            <person name="Zhang G."/>
            <person name="Yong B."/>
            <person name="Wang Q."/>
            <person name="Wang N."/>
            <person name="Huang Z."/>
            <person name="Li W."/>
            <person name="Wang J."/>
            <person name="Wu C."/>
            <person name="Xie Q."/>
            <person name="Liu G."/>
        </authorList>
    </citation>
    <scope>NUCLEOTIDE SEQUENCE [LARGE SCALE GENOMIC DNA]</scope>
    <source>
        <strain evidence="2 3">NRRL B-59395</strain>
    </source>
</reference>
<gene>
    <name evidence="2" type="ORF">SCNU_13839</name>
</gene>
<dbReference type="PANTHER" id="PTHR11803:SF58">
    <property type="entry name" value="PROTEIN HMF1-RELATED"/>
    <property type="match status" value="1"/>
</dbReference>
<comment type="caution">
    <text evidence="2">The sequence shown here is derived from an EMBL/GenBank/DDBJ whole genome shotgun (WGS) entry which is preliminary data.</text>
</comment>
<dbReference type="AlphaFoldDB" id="F1YLH6"/>
<dbReference type="InterPro" id="IPR006175">
    <property type="entry name" value="YjgF/YER057c/UK114"/>
</dbReference>
<dbReference type="SUPFAM" id="SSF55298">
    <property type="entry name" value="YjgF-like"/>
    <property type="match status" value="1"/>
</dbReference>
<dbReference type="GO" id="GO:0019239">
    <property type="term" value="F:deaminase activity"/>
    <property type="evidence" value="ECO:0007669"/>
    <property type="project" value="TreeGrafter"/>
</dbReference>
<protein>
    <submittedName>
        <fullName evidence="2">Endoribonuclease L-PSP</fullName>
    </submittedName>
</protein>
<dbReference type="EMBL" id="AEUD01000012">
    <property type="protein sequence ID" value="EGD54370.1"/>
    <property type="molecule type" value="Genomic_DNA"/>
</dbReference>
<sequence length="135" mass="14154">MTGPEYFRSARLHDGGFAYGAQVAPHSLIYTAGLSPLDRHGAVVAAGDPLAQVDRVVECLDELLDERGAGRADIVKLTVYVATIDGEVLGAVWFALDAIFDGATPPAIVLGVSALPYPGQRVELEAVVALGVEPR</sequence>
<dbReference type="STRING" id="644548.SCNU_13839"/>
<dbReference type="Proteomes" id="UP000035065">
    <property type="component" value="Unassembled WGS sequence"/>
</dbReference>
<evidence type="ECO:0000313" key="2">
    <source>
        <dbReference type="EMBL" id="EGD54370.1"/>
    </source>
</evidence>